<comment type="caution">
    <text evidence="1">The sequence shown here is derived from an EMBL/GenBank/DDBJ whole genome shotgun (WGS) entry which is preliminary data.</text>
</comment>
<reference evidence="1 2" key="1">
    <citation type="submission" date="2021-01" db="EMBL/GenBank/DDBJ databases">
        <title>Whole genome shotgun sequence of Actinoplanes deccanensis NBRC 13994.</title>
        <authorList>
            <person name="Komaki H."/>
            <person name="Tamura T."/>
        </authorList>
    </citation>
    <scope>NUCLEOTIDE SEQUENCE [LARGE SCALE GENOMIC DNA]</scope>
    <source>
        <strain evidence="1 2">NBRC 13994</strain>
    </source>
</reference>
<protein>
    <submittedName>
        <fullName evidence="1">Uncharacterized protein</fullName>
    </submittedName>
</protein>
<proteinExistence type="predicted"/>
<sequence>MLITARISRERLLISESMSWHNALNNGPVFTPGTSDEEVAACYARLDVQDPG</sequence>
<gene>
    <name evidence="1" type="ORF">Ade02nite_96590</name>
</gene>
<evidence type="ECO:0000313" key="2">
    <source>
        <dbReference type="Proteomes" id="UP000609879"/>
    </source>
</evidence>
<keyword evidence="2" id="KW-1185">Reference proteome</keyword>
<organism evidence="1 2">
    <name type="scientific">Paractinoplanes deccanensis</name>
    <dbReference type="NCBI Taxonomy" id="113561"/>
    <lineage>
        <taxon>Bacteria</taxon>
        <taxon>Bacillati</taxon>
        <taxon>Actinomycetota</taxon>
        <taxon>Actinomycetes</taxon>
        <taxon>Micromonosporales</taxon>
        <taxon>Micromonosporaceae</taxon>
        <taxon>Paractinoplanes</taxon>
    </lineage>
</organism>
<dbReference type="Proteomes" id="UP000609879">
    <property type="component" value="Unassembled WGS sequence"/>
</dbReference>
<accession>A0ABQ3YM02</accession>
<dbReference type="EMBL" id="BOMI01000218">
    <property type="protein sequence ID" value="GID81018.1"/>
    <property type="molecule type" value="Genomic_DNA"/>
</dbReference>
<evidence type="ECO:0000313" key="1">
    <source>
        <dbReference type="EMBL" id="GID81018.1"/>
    </source>
</evidence>
<dbReference type="RefSeq" id="WP_203778223.1">
    <property type="nucleotide sequence ID" value="NZ_BAAABO010000047.1"/>
</dbReference>
<name>A0ABQ3YM02_9ACTN</name>